<comment type="similarity">
    <text evidence="1 6">Belongs to the small GTPase superfamily. Arf family.</text>
</comment>
<keyword evidence="5" id="KW-0460">Magnesium</keyword>
<proteinExistence type="inferred from homology"/>
<dbReference type="SMART" id="SM00178">
    <property type="entry name" value="SAR"/>
    <property type="match status" value="1"/>
</dbReference>
<evidence type="ECO:0000313" key="7">
    <source>
        <dbReference type="EMBL" id="CAD9761454.1"/>
    </source>
</evidence>
<sequence>MGIGKSKKPKRCLVVGLDNSGKSTIVNWLKPTKEKKDDVQATVGLSEESFKYMGTNFTMFDMSGAGQYRNLWEKFYEDTDGVIFVVDSADKVRMCVAKDELGELLTHKSIKGSSVPILLFANKCDKQQSLSTAEVSRALSLTDILDHPWMIIKTCAINGEGIEKGIKWLKGHLEEKKDKK</sequence>
<dbReference type="NCBIfam" id="TIGR00231">
    <property type="entry name" value="small_GTP"/>
    <property type="match status" value="1"/>
</dbReference>
<feature type="binding site" evidence="4">
    <location>
        <begin position="122"/>
        <end position="125"/>
    </location>
    <ligand>
        <name>GTP</name>
        <dbReference type="ChEBI" id="CHEBI:37565"/>
    </ligand>
</feature>
<evidence type="ECO:0000256" key="4">
    <source>
        <dbReference type="PIRSR" id="PIRSR606689-1"/>
    </source>
</evidence>
<dbReference type="GO" id="GO:0046872">
    <property type="term" value="F:metal ion binding"/>
    <property type="evidence" value="ECO:0007669"/>
    <property type="project" value="UniProtKB-KW"/>
</dbReference>
<dbReference type="FunFam" id="3.40.50.300:FF:001166">
    <property type="entry name" value="ADP-ribosylation factor D"/>
    <property type="match status" value="1"/>
</dbReference>
<protein>
    <recommendedName>
        <fullName evidence="8">ADP-ribosylation factor-like protein 6</fullName>
    </recommendedName>
</protein>
<dbReference type="InterPro" id="IPR027417">
    <property type="entry name" value="P-loop_NTPase"/>
</dbReference>
<feature type="binding site" evidence="5">
    <location>
        <position position="42"/>
    </location>
    <ligand>
        <name>Mg(2+)</name>
        <dbReference type="ChEBI" id="CHEBI:18420"/>
    </ligand>
</feature>
<evidence type="ECO:0000256" key="5">
    <source>
        <dbReference type="PIRSR" id="PIRSR606689-2"/>
    </source>
</evidence>
<evidence type="ECO:0000256" key="2">
    <source>
        <dbReference type="ARBA" id="ARBA00022741"/>
    </source>
</evidence>
<dbReference type="SUPFAM" id="SSF52540">
    <property type="entry name" value="P-loop containing nucleoside triphosphate hydrolases"/>
    <property type="match status" value="1"/>
</dbReference>
<keyword evidence="2 4" id="KW-0547">Nucleotide-binding</keyword>
<evidence type="ECO:0000256" key="1">
    <source>
        <dbReference type="ARBA" id="ARBA00010290"/>
    </source>
</evidence>
<dbReference type="GO" id="GO:0005525">
    <property type="term" value="F:GTP binding"/>
    <property type="evidence" value="ECO:0007669"/>
    <property type="project" value="UniProtKB-KW"/>
</dbReference>
<dbReference type="Pfam" id="PF00025">
    <property type="entry name" value="Arf"/>
    <property type="match status" value="1"/>
</dbReference>
<feature type="binding site" evidence="4">
    <location>
        <position position="64"/>
    </location>
    <ligand>
        <name>GTP</name>
        <dbReference type="ChEBI" id="CHEBI:37565"/>
    </ligand>
</feature>
<dbReference type="EMBL" id="HBHP01013866">
    <property type="protein sequence ID" value="CAD9761454.1"/>
    <property type="molecule type" value="Transcribed_RNA"/>
</dbReference>
<evidence type="ECO:0000256" key="6">
    <source>
        <dbReference type="RuleBase" id="RU003925"/>
    </source>
</evidence>
<evidence type="ECO:0008006" key="8">
    <source>
        <dbReference type="Google" id="ProtNLM"/>
    </source>
</evidence>
<dbReference type="InterPro" id="IPR005225">
    <property type="entry name" value="Small_GTP-bd"/>
</dbReference>
<organism evidence="7">
    <name type="scientific">Lotharella oceanica</name>
    <dbReference type="NCBI Taxonomy" id="641309"/>
    <lineage>
        <taxon>Eukaryota</taxon>
        <taxon>Sar</taxon>
        <taxon>Rhizaria</taxon>
        <taxon>Cercozoa</taxon>
        <taxon>Chlorarachniophyceae</taxon>
        <taxon>Lotharella</taxon>
    </lineage>
</organism>
<gene>
    <name evidence="7" type="ORF">LSP00402_LOCUS8680</name>
</gene>
<accession>A0A7S2TNL2</accession>
<keyword evidence="3 4" id="KW-0342">GTP-binding</keyword>
<feature type="binding site" evidence="5">
    <location>
        <position position="23"/>
    </location>
    <ligand>
        <name>Mg(2+)</name>
        <dbReference type="ChEBI" id="CHEBI:18420"/>
    </ligand>
</feature>
<keyword evidence="5" id="KW-0479">Metal-binding</keyword>
<dbReference type="AlphaFoldDB" id="A0A7S2TNL2"/>
<reference evidence="7" key="1">
    <citation type="submission" date="2021-01" db="EMBL/GenBank/DDBJ databases">
        <authorList>
            <person name="Corre E."/>
            <person name="Pelletier E."/>
            <person name="Niang G."/>
            <person name="Scheremetjew M."/>
            <person name="Finn R."/>
            <person name="Kale V."/>
            <person name="Holt S."/>
            <person name="Cochrane G."/>
            <person name="Meng A."/>
            <person name="Brown T."/>
            <person name="Cohen L."/>
        </authorList>
    </citation>
    <scope>NUCLEOTIDE SEQUENCE</scope>
    <source>
        <strain evidence="7">CCMP622</strain>
    </source>
</reference>
<evidence type="ECO:0000256" key="3">
    <source>
        <dbReference type="ARBA" id="ARBA00023134"/>
    </source>
</evidence>
<dbReference type="PANTHER" id="PTHR11711">
    <property type="entry name" value="ADP RIBOSYLATION FACTOR-RELATED"/>
    <property type="match status" value="1"/>
</dbReference>
<dbReference type="PROSITE" id="PS51417">
    <property type="entry name" value="ARF"/>
    <property type="match status" value="1"/>
</dbReference>
<feature type="binding site" evidence="4">
    <location>
        <begin position="16"/>
        <end position="23"/>
    </location>
    <ligand>
        <name>GTP</name>
        <dbReference type="ChEBI" id="CHEBI:37565"/>
    </ligand>
</feature>
<dbReference type="InterPro" id="IPR006689">
    <property type="entry name" value="Small_GTPase_ARF/SAR"/>
</dbReference>
<dbReference type="PRINTS" id="PR00328">
    <property type="entry name" value="SAR1GTPBP"/>
</dbReference>
<dbReference type="GO" id="GO:0003924">
    <property type="term" value="F:GTPase activity"/>
    <property type="evidence" value="ECO:0007669"/>
    <property type="project" value="InterPro"/>
</dbReference>
<dbReference type="InterPro" id="IPR024156">
    <property type="entry name" value="Small_GTPase_ARF"/>
</dbReference>
<name>A0A7S2TNL2_9EUKA</name>
<dbReference type="SMART" id="SM00177">
    <property type="entry name" value="ARF"/>
    <property type="match status" value="1"/>
</dbReference>
<dbReference type="Gene3D" id="3.40.50.300">
    <property type="entry name" value="P-loop containing nucleotide triphosphate hydrolases"/>
    <property type="match status" value="1"/>
</dbReference>